<dbReference type="SUPFAM" id="SSF51905">
    <property type="entry name" value="FAD/NAD(P)-binding domain"/>
    <property type="match status" value="2"/>
</dbReference>
<evidence type="ECO:0000313" key="1">
    <source>
        <dbReference type="EMBL" id="MFC0247032.1"/>
    </source>
</evidence>
<dbReference type="Pfam" id="PF13738">
    <property type="entry name" value="Pyr_redox_3"/>
    <property type="match status" value="1"/>
</dbReference>
<dbReference type="PRINTS" id="PR00368">
    <property type="entry name" value="FADPNR"/>
</dbReference>
<accession>A0ABV6F0J8</accession>
<gene>
    <name evidence="1" type="ORF">ACFFIO_00760</name>
</gene>
<dbReference type="PANTHER" id="PTHR42877:SF4">
    <property type="entry name" value="FAD_NAD(P)-BINDING DOMAIN-CONTAINING PROTEIN-RELATED"/>
    <property type="match status" value="1"/>
</dbReference>
<organism evidence="1 2">
    <name type="scientific">Citricoccus parietis</name>
    <dbReference type="NCBI Taxonomy" id="592307"/>
    <lineage>
        <taxon>Bacteria</taxon>
        <taxon>Bacillati</taxon>
        <taxon>Actinomycetota</taxon>
        <taxon>Actinomycetes</taxon>
        <taxon>Micrococcales</taxon>
        <taxon>Micrococcaceae</taxon>
        <taxon>Citricoccus</taxon>
    </lineage>
</organism>
<dbReference type="InterPro" id="IPR051209">
    <property type="entry name" value="FAD-bind_Monooxygenase_sf"/>
</dbReference>
<name>A0ABV6F0J8_9MICC</name>
<sequence length="661" mass="73946">MPNEITEVEAPDGEVLRQALAEANIPTLLMVLVQMTGDLRWLEDPYRPTRNRGLGDNDTGGLDGHIQEQIRSAAFDAISAWQNGKPLAAPAPSRRLLADMLSVSMGEPVPLDYADMMAHELGLEDPEQDEQAVTVATGEPATAGGVQLRAAIIGAGASGLCAAVRLQEAGIPYVIFERNDEIGGTWYENHYPGAGVDTPSHLYSFSFAKNDWTRYFAGQAEIRDYFNRIADEFGIREHVRFGSEVTSAVFDEHAQEWELAVATGDGEFETVRANMVISAVGAFNKPKWPTIDGLEEFEGPVAHTARWPESLDLTGKRVAVIGNGASAMQLVPAIADTVKSMTVFQRSPQWAAPFEQFKTPIPDGVRWLFSAVPLYASWYRLRLAWTFNDRIYEALQKDSEWEHPDRSINAINDGHRRFFTRHVVSELGEHQDLLDKCLPTYPPYGKRMLLDNGWFRTMTRPHVELVTDGVKSISANHIVADDGAAYEVDVILLATGFDVVRFLAPMTVTGRGGTKLHDVWRGDDPRAYLGLTMPKFPNFFCLYGPNLQFGHGGSLLFMLEMQMHYLMDLVRQMQQQQIAVVECRQDVHDDYNEQVDATHEGMIWTHPGMDVYYRNSHGRVVVNNPFRIVDFWKRVQNADLSEYLVEPVKQSEEPVLASAGS</sequence>
<dbReference type="PRINTS" id="PR00411">
    <property type="entry name" value="PNDRDTASEI"/>
</dbReference>
<dbReference type="RefSeq" id="WP_159554451.1">
    <property type="nucleotide sequence ID" value="NZ_JBHLWH010000003.1"/>
</dbReference>
<dbReference type="Gene3D" id="3.50.50.60">
    <property type="entry name" value="FAD/NAD(P)-binding domain"/>
    <property type="match status" value="3"/>
</dbReference>
<dbReference type="EMBL" id="JBHLWH010000003">
    <property type="protein sequence ID" value="MFC0247032.1"/>
    <property type="molecule type" value="Genomic_DNA"/>
</dbReference>
<evidence type="ECO:0000313" key="2">
    <source>
        <dbReference type="Proteomes" id="UP001589766"/>
    </source>
</evidence>
<dbReference type="Proteomes" id="UP001589766">
    <property type="component" value="Unassembled WGS sequence"/>
</dbReference>
<keyword evidence="2" id="KW-1185">Reference proteome</keyword>
<protein>
    <submittedName>
        <fullName evidence="1">NAD(P)-binding domain-containing protein</fullName>
    </submittedName>
</protein>
<reference evidence="1 2" key="1">
    <citation type="submission" date="2024-09" db="EMBL/GenBank/DDBJ databases">
        <authorList>
            <person name="Sun Q."/>
            <person name="Mori K."/>
        </authorList>
    </citation>
    <scope>NUCLEOTIDE SEQUENCE [LARGE SCALE GENOMIC DNA]</scope>
    <source>
        <strain evidence="1 2">CCM 7609</strain>
    </source>
</reference>
<proteinExistence type="predicted"/>
<dbReference type="PANTHER" id="PTHR42877">
    <property type="entry name" value="L-ORNITHINE N(5)-MONOOXYGENASE-RELATED"/>
    <property type="match status" value="1"/>
</dbReference>
<dbReference type="InterPro" id="IPR036188">
    <property type="entry name" value="FAD/NAD-bd_sf"/>
</dbReference>
<comment type="caution">
    <text evidence="1">The sequence shown here is derived from an EMBL/GenBank/DDBJ whole genome shotgun (WGS) entry which is preliminary data.</text>
</comment>